<dbReference type="InterPro" id="IPR038727">
    <property type="entry name" value="NadR/Ttd14_AAA_dom"/>
</dbReference>
<evidence type="ECO:0000313" key="2">
    <source>
        <dbReference type="EMBL" id="KKU07896.1"/>
    </source>
</evidence>
<comment type="caution">
    <text evidence="2">The sequence shown here is derived from an EMBL/GenBank/DDBJ whole genome shotgun (WGS) entry which is preliminary data.</text>
</comment>
<evidence type="ECO:0000313" key="3">
    <source>
        <dbReference type="Proteomes" id="UP000033999"/>
    </source>
</evidence>
<sequence length="184" mass="21155">MKIALIGTHSTGKTTILTRLYAHLQERGFKVCIVPEMARLCPYPINEKSTIESQEWILNAHIEAEAEAGKMYNIVLCDRATIDNFAYFLKAIERTSCVLPNNKWERIAVDHARTYSYIFKTQKLSLFAKPDARRTINEEFRSEIDELITQLLKKKSLAHALLPRTFDYDEHVNFVLQHTGVLAG</sequence>
<protein>
    <submittedName>
        <fullName evidence="2">Thymidylate kinase-like protein</fullName>
    </submittedName>
</protein>
<gene>
    <name evidence="2" type="ORF">UX10_C0004G0024</name>
</gene>
<keyword evidence="2" id="KW-0808">Transferase</keyword>
<dbReference type="SUPFAM" id="SSF52540">
    <property type="entry name" value="P-loop containing nucleoside triphosphate hydrolases"/>
    <property type="match status" value="1"/>
</dbReference>
<keyword evidence="2" id="KW-0418">Kinase</keyword>
<organism evidence="2 3">
    <name type="scientific">Candidatus Magasanikbacteria bacterium GW2011_GWA2_45_39</name>
    <dbReference type="NCBI Taxonomy" id="1619041"/>
    <lineage>
        <taxon>Bacteria</taxon>
        <taxon>Candidatus Magasanikiibacteriota</taxon>
    </lineage>
</organism>
<reference evidence="2 3" key="1">
    <citation type="journal article" date="2015" name="Nature">
        <title>rRNA introns, odd ribosomes, and small enigmatic genomes across a large radiation of phyla.</title>
        <authorList>
            <person name="Brown C.T."/>
            <person name="Hug L.A."/>
            <person name="Thomas B.C."/>
            <person name="Sharon I."/>
            <person name="Castelle C.J."/>
            <person name="Singh A."/>
            <person name="Wilkins M.J."/>
            <person name="Williams K.H."/>
            <person name="Banfield J.F."/>
        </authorList>
    </citation>
    <scope>NUCLEOTIDE SEQUENCE [LARGE SCALE GENOMIC DNA]</scope>
</reference>
<dbReference type="Proteomes" id="UP000033999">
    <property type="component" value="Unassembled WGS sequence"/>
</dbReference>
<proteinExistence type="predicted"/>
<dbReference type="Pfam" id="PF13521">
    <property type="entry name" value="AAA_28"/>
    <property type="match status" value="1"/>
</dbReference>
<dbReference type="EMBL" id="LCKX01000004">
    <property type="protein sequence ID" value="KKU07896.1"/>
    <property type="molecule type" value="Genomic_DNA"/>
</dbReference>
<dbReference type="AlphaFoldDB" id="A0A0G1MHP3"/>
<dbReference type="InterPro" id="IPR027417">
    <property type="entry name" value="P-loop_NTPase"/>
</dbReference>
<dbReference type="GO" id="GO:0016301">
    <property type="term" value="F:kinase activity"/>
    <property type="evidence" value="ECO:0007669"/>
    <property type="project" value="UniProtKB-KW"/>
</dbReference>
<accession>A0A0G1MHP3</accession>
<feature type="domain" description="NadR/Ttd14 AAA" evidence="1">
    <location>
        <begin position="2"/>
        <end position="155"/>
    </location>
</feature>
<evidence type="ECO:0000259" key="1">
    <source>
        <dbReference type="Pfam" id="PF13521"/>
    </source>
</evidence>
<dbReference type="Gene3D" id="3.40.50.300">
    <property type="entry name" value="P-loop containing nucleotide triphosphate hydrolases"/>
    <property type="match status" value="1"/>
</dbReference>
<name>A0A0G1MHP3_9BACT</name>